<dbReference type="Gene3D" id="3.40.250.10">
    <property type="entry name" value="Rhodanese-like domain"/>
    <property type="match status" value="1"/>
</dbReference>
<keyword evidence="2" id="KW-1185">Reference proteome</keyword>
<dbReference type="Proteomes" id="UP000033661">
    <property type="component" value="Unassembled WGS sequence"/>
</dbReference>
<evidence type="ECO:0000313" key="2">
    <source>
        <dbReference type="Proteomes" id="UP000033661"/>
    </source>
</evidence>
<organism evidence="1 2">
    <name type="scientific">Rickettsia bellii str. RML An4</name>
    <dbReference type="NCBI Taxonomy" id="1359193"/>
    <lineage>
        <taxon>Bacteria</taxon>
        <taxon>Pseudomonadati</taxon>
        <taxon>Pseudomonadota</taxon>
        <taxon>Alphaproteobacteria</taxon>
        <taxon>Rickettsiales</taxon>
        <taxon>Rickettsiaceae</taxon>
        <taxon>Rickettsieae</taxon>
        <taxon>Rickettsia</taxon>
        <taxon>belli group</taxon>
    </lineage>
</organism>
<evidence type="ECO:0008006" key="3">
    <source>
        <dbReference type="Google" id="ProtNLM"/>
    </source>
</evidence>
<dbReference type="InterPro" id="IPR036873">
    <property type="entry name" value="Rhodanese-like_dom_sf"/>
</dbReference>
<evidence type="ECO:0000313" key="1">
    <source>
        <dbReference type="EMBL" id="KJV89855.1"/>
    </source>
</evidence>
<dbReference type="AlphaFoldDB" id="A0A0F3QB99"/>
<name>A0A0F3QB99_RICBE</name>
<protein>
    <recommendedName>
        <fullName evidence="3">Rhodanese-like domain protein</fullName>
    </recommendedName>
</protein>
<sequence>MLVQNICSKEAYNMLVSNNNTFLVDVRTEEEWKNVGVPSLSNKNNVIFLSWQLSPFMELNKDFEDRFLSIIDDKMSNIIFFYVDQGIDH</sequence>
<dbReference type="EMBL" id="LAOI01000001">
    <property type="protein sequence ID" value="KJV89855.1"/>
    <property type="molecule type" value="Genomic_DNA"/>
</dbReference>
<reference evidence="1 2" key="1">
    <citation type="submission" date="2015-02" db="EMBL/GenBank/DDBJ databases">
        <title>Genome Sequencing of Rickettsiales.</title>
        <authorList>
            <person name="Daugherty S.C."/>
            <person name="Su Q."/>
            <person name="Abolude K."/>
            <person name="Beier-Sexton M."/>
            <person name="Carlyon J.A."/>
            <person name="Carter R."/>
            <person name="Day N.P."/>
            <person name="Dumler S.J."/>
            <person name="Dyachenko V."/>
            <person name="Godinez A."/>
            <person name="Kurtti T.J."/>
            <person name="Lichay M."/>
            <person name="Mullins K.E."/>
            <person name="Ott S."/>
            <person name="Pappas-Brown V."/>
            <person name="Paris D.H."/>
            <person name="Patel P."/>
            <person name="Richards A.L."/>
            <person name="Sadzewicz L."/>
            <person name="Sears K."/>
            <person name="Seidman D."/>
            <person name="Sengamalay N."/>
            <person name="Stenos J."/>
            <person name="Tallon L.J."/>
            <person name="Vincent G."/>
            <person name="Fraser C.M."/>
            <person name="Munderloh U."/>
            <person name="Dunning-Hotopp J.C."/>
        </authorList>
    </citation>
    <scope>NUCLEOTIDE SEQUENCE [LARGE SCALE GENOMIC DNA]</scope>
    <source>
        <strain evidence="1 2">RML An4</strain>
    </source>
</reference>
<comment type="caution">
    <text evidence="1">The sequence shown here is derived from an EMBL/GenBank/DDBJ whole genome shotgun (WGS) entry which is preliminary data.</text>
</comment>
<proteinExistence type="predicted"/>
<gene>
    <name evidence="1" type="ORF">RBEAN4_0844</name>
</gene>
<accession>A0A0F3QB99</accession>
<dbReference type="PATRIC" id="fig|1359193.3.peg.816"/>